<evidence type="ECO:0000256" key="2">
    <source>
        <dbReference type="ARBA" id="ARBA00023015"/>
    </source>
</evidence>
<dbReference type="RefSeq" id="WP_203890896.1">
    <property type="nucleotide sequence ID" value="NZ_BOOH01000019.1"/>
</dbReference>
<dbReference type="InterPro" id="IPR036388">
    <property type="entry name" value="WH-like_DNA-bd_sf"/>
</dbReference>
<evidence type="ECO:0000256" key="5">
    <source>
        <dbReference type="SAM" id="MobiDB-lite"/>
    </source>
</evidence>
<proteinExistence type="inferred from homology"/>
<evidence type="ECO:0000313" key="8">
    <source>
        <dbReference type="Proteomes" id="UP000616724"/>
    </source>
</evidence>
<dbReference type="PANTHER" id="PTHR30346">
    <property type="entry name" value="TRANSCRIPTIONAL DUAL REGULATOR HCAR-RELATED"/>
    <property type="match status" value="1"/>
</dbReference>
<dbReference type="EMBL" id="BOOH01000019">
    <property type="protein sequence ID" value="GIH76304.1"/>
    <property type="molecule type" value="Genomic_DNA"/>
</dbReference>
<dbReference type="InterPro" id="IPR036390">
    <property type="entry name" value="WH_DNA-bd_sf"/>
</dbReference>
<dbReference type="CDD" id="cd08423">
    <property type="entry name" value="PBP2_LTTR_like_6"/>
    <property type="match status" value="1"/>
</dbReference>
<dbReference type="SUPFAM" id="SSF46785">
    <property type="entry name" value="Winged helix' DNA-binding domain"/>
    <property type="match status" value="1"/>
</dbReference>
<dbReference type="PROSITE" id="PS50931">
    <property type="entry name" value="HTH_LYSR"/>
    <property type="match status" value="1"/>
</dbReference>
<sequence length="358" mass="38580">MLDLNRLKALHAVATYGSVGAAADALMVTPSAVSQQLAKLERETGATLLERNGRGVRLTDAAGLLADHAGRILALVETAEADFEALRGEVVGRLSIAAFPTAARGLLPGALVRLRERHPDLRIQLHEREPERQVREVTRGELDLAVIQDWMNRPMAIPEGLSRVTLFDDVADVILPAGHPLAERAEIELSELAGERWISGSPGTVCHDWLVYTLRAAEVEPDITCMADEYPTQLALVAAGQGCAIIPRLGRDFFPEGVRIVAVRPRPIRRIYVLWRADAARRPAIRAAVDALKAVSEGFQARYAADGAFPLDGHGGMFPPDVPDGALSPERAGDEVLPPRHAAGSPARESVFPAATSR</sequence>
<dbReference type="Gene3D" id="3.40.190.10">
    <property type="entry name" value="Periplasmic binding protein-like II"/>
    <property type="match status" value="2"/>
</dbReference>
<protein>
    <submittedName>
        <fullName evidence="7">LysR family transcriptional regulator</fullName>
    </submittedName>
</protein>
<dbReference type="Proteomes" id="UP000616724">
    <property type="component" value="Unassembled WGS sequence"/>
</dbReference>
<dbReference type="PANTHER" id="PTHR30346:SF29">
    <property type="entry name" value="LYSR SUBSTRATE-BINDING"/>
    <property type="match status" value="1"/>
</dbReference>
<dbReference type="Gene3D" id="1.10.10.10">
    <property type="entry name" value="Winged helix-like DNA-binding domain superfamily/Winged helix DNA-binding domain"/>
    <property type="match status" value="1"/>
</dbReference>
<evidence type="ECO:0000256" key="3">
    <source>
        <dbReference type="ARBA" id="ARBA00023125"/>
    </source>
</evidence>
<comment type="caution">
    <text evidence="7">The sequence shown here is derived from an EMBL/GenBank/DDBJ whole genome shotgun (WGS) entry which is preliminary data.</text>
</comment>
<gene>
    <name evidence="7" type="ORF">Plo01_27330</name>
</gene>
<name>A0A8J3RJX5_9ACTN</name>
<organism evidence="7 8">
    <name type="scientific">Planobispora longispora</name>
    <dbReference type="NCBI Taxonomy" id="28887"/>
    <lineage>
        <taxon>Bacteria</taxon>
        <taxon>Bacillati</taxon>
        <taxon>Actinomycetota</taxon>
        <taxon>Actinomycetes</taxon>
        <taxon>Streptosporangiales</taxon>
        <taxon>Streptosporangiaceae</taxon>
        <taxon>Planobispora</taxon>
    </lineage>
</organism>
<keyword evidence="2" id="KW-0805">Transcription regulation</keyword>
<accession>A0A8J3RJX5</accession>
<dbReference type="GO" id="GO:0003700">
    <property type="term" value="F:DNA-binding transcription factor activity"/>
    <property type="evidence" value="ECO:0007669"/>
    <property type="project" value="InterPro"/>
</dbReference>
<keyword evidence="8" id="KW-1185">Reference proteome</keyword>
<keyword evidence="4" id="KW-0804">Transcription</keyword>
<evidence type="ECO:0000259" key="6">
    <source>
        <dbReference type="PROSITE" id="PS50931"/>
    </source>
</evidence>
<dbReference type="AlphaFoldDB" id="A0A8J3RJX5"/>
<dbReference type="GO" id="GO:0032993">
    <property type="term" value="C:protein-DNA complex"/>
    <property type="evidence" value="ECO:0007669"/>
    <property type="project" value="TreeGrafter"/>
</dbReference>
<dbReference type="Pfam" id="PF00126">
    <property type="entry name" value="HTH_1"/>
    <property type="match status" value="1"/>
</dbReference>
<evidence type="ECO:0000256" key="4">
    <source>
        <dbReference type="ARBA" id="ARBA00023163"/>
    </source>
</evidence>
<evidence type="ECO:0000256" key="1">
    <source>
        <dbReference type="ARBA" id="ARBA00009437"/>
    </source>
</evidence>
<comment type="similarity">
    <text evidence="1">Belongs to the LysR transcriptional regulatory family.</text>
</comment>
<reference evidence="7 8" key="1">
    <citation type="submission" date="2021-01" db="EMBL/GenBank/DDBJ databases">
        <title>Whole genome shotgun sequence of Planobispora longispora NBRC 13918.</title>
        <authorList>
            <person name="Komaki H."/>
            <person name="Tamura T."/>
        </authorList>
    </citation>
    <scope>NUCLEOTIDE SEQUENCE [LARGE SCALE GENOMIC DNA]</scope>
    <source>
        <strain evidence="7 8">NBRC 13918</strain>
    </source>
</reference>
<feature type="domain" description="HTH lysR-type" evidence="6">
    <location>
        <begin position="2"/>
        <end position="59"/>
    </location>
</feature>
<dbReference type="GO" id="GO:0003677">
    <property type="term" value="F:DNA binding"/>
    <property type="evidence" value="ECO:0007669"/>
    <property type="project" value="UniProtKB-KW"/>
</dbReference>
<dbReference type="InterPro" id="IPR005119">
    <property type="entry name" value="LysR_subst-bd"/>
</dbReference>
<dbReference type="InterPro" id="IPR000847">
    <property type="entry name" value="LysR_HTH_N"/>
</dbReference>
<dbReference type="Pfam" id="PF03466">
    <property type="entry name" value="LysR_substrate"/>
    <property type="match status" value="1"/>
</dbReference>
<evidence type="ECO:0000313" key="7">
    <source>
        <dbReference type="EMBL" id="GIH76304.1"/>
    </source>
</evidence>
<feature type="region of interest" description="Disordered" evidence="5">
    <location>
        <begin position="319"/>
        <end position="358"/>
    </location>
</feature>
<dbReference type="FunFam" id="1.10.10.10:FF:000001">
    <property type="entry name" value="LysR family transcriptional regulator"/>
    <property type="match status" value="1"/>
</dbReference>
<keyword evidence="3" id="KW-0238">DNA-binding</keyword>
<dbReference type="SUPFAM" id="SSF53850">
    <property type="entry name" value="Periplasmic binding protein-like II"/>
    <property type="match status" value="1"/>
</dbReference>